<proteinExistence type="predicted"/>
<gene>
    <name evidence="1" type="ORF">IAC75_03225</name>
</gene>
<dbReference type="AlphaFoldDB" id="A0A9D1T0U5"/>
<protein>
    <submittedName>
        <fullName evidence="1">Uncharacterized protein</fullName>
    </submittedName>
</protein>
<accession>A0A9D1T0U5</accession>
<sequence length="160" mass="17172">MRLLFLTDSLGENSPDADGLVRLVASLNASGAECAVISFLPCRKKRRERIAALGVPVRYMQAFNSRVKFYAPGLTGAVLLFRPDAVVLAAPAAHLHAGPLSRAFRGLRLVSFLPRGNAGALCRLARRRCAASIDAPFPPENAPEETQRAFLDAFVAALVS</sequence>
<comment type="caution">
    <text evidence="1">The sequence shown here is derived from an EMBL/GenBank/DDBJ whole genome shotgun (WGS) entry which is preliminary data.</text>
</comment>
<evidence type="ECO:0000313" key="1">
    <source>
        <dbReference type="EMBL" id="HIV04148.1"/>
    </source>
</evidence>
<dbReference type="Proteomes" id="UP000886812">
    <property type="component" value="Unassembled WGS sequence"/>
</dbReference>
<reference evidence="1" key="2">
    <citation type="journal article" date="2021" name="PeerJ">
        <title>Extensive microbial diversity within the chicken gut microbiome revealed by metagenomics and culture.</title>
        <authorList>
            <person name="Gilroy R."/>
            <person name="Ravi A."/>
            <person name="Getino M."/>
            <person name="Pursley I."/>
            <person name="Horton D.L."/>
            <person name="Alikhan N.F."/>
            <person name="Baker D."/>
            <person name="Gharbi K."/>
            <person name="Hall N."/>
            <person name="Watson M."/>
            <person name="Adriaenssens E.M."/>
            <person name="Foster-Nyarko E."/>
            <person name="Jarju S."/>
            <person name="Secka A."/>
            <person name="Antonio M."/>
            <person name="Oren A."/>
            <person name="Chaudhuri R.R."/>
            <person name="La Ragione R."/>
            <person name="Hildebrand F."/>
            <person name="Pallen M.J."/>
        </authorList>
    </citation>
    <scope>NUCLEOTIDE SEQUENCE</scope>
    <source>
        <strain evidence="1">10669</strain>
    </source>
</reference>
<reference evidence="1" key="1">
    <citation type="submission" date="2020-10" db="EMBL/GenBank/DDBJ databases">
        <authorList>
            <person name="Gilroy R."/>
        </authorList>
    </citation>
    <scope>NUCLEOTIDE SEQUENCE</scope>
    <source>
        <strain evidence="1">10669</strain>
    </source>
</reference>
<name>A0A9D1T0U5_9BACT</name>
<evidence type="ECO:0000313" key="2">
    <source>
        <dbReference type="Proteomes" id="UP000886812"/>
    </source>
</evidence>
<organism evidence="1 2">
    <name type="scientific">Candidatus Spyradosoma merdigallinarum</name>
    <dbReference type="NCBI Taxonomy" id="2840950"/>
    <lineage>
        <taxon>Bacteria</taxon>
        <taxon>Pseudomonadati</taxon>
        <taxon>Verrucomicrobiota</taxon>
        <taxon>Opitutia</taxon>
        <taxon>Opitutia incertae sedis</taxon>
        <taxon>Candidatus Spyradosoma</taxon>
    </lineage>
</organism>
<dbReference type="EMBL" id="DVOG01000082">
    <property type="protein sequence ID" value="HIV04148.1"/>
    <property type="molecule type" value="Genomic_DNA"/>
</dbReference>